<dbReference type="SUPFAM" id="SSF47090">
    <property type="entry name" value="PGBD-like"/>
    <property type="match status" value="1"/>
</dbReference>
<dbReference type="InterPro" id="IPR042047">
    <property type="entry name" value="SleB_dom1"/>
</dbReference>
<organism evidence="3 4">
    <name type="scientific">Neobacillus pocheonensis</name>
    <dbReference type="NCBI Taxonomy" id="363869"/>
    <lineage>
        <taxon>Bacteria</taxon>
        <taxon>Bacillati</taxon>
        <taxon>Bacillota</taxon>
        <taxon>Bacilli</taxon>
        <taxon>Bacillales</taxon>
        <taxon>Bacillaceae</taxon>
        <taxon>Neobacillus</taxon>
    </lineage>
</organism>
<evidence type="ECO:0000259" key="2">
    <source>
        <dbReference type="Pfam" id="PF07486"/>
    </source>
</evidence>
<keyword evidence="4" id="KW-1185">Reference proteome</keyword>
<keyword evidence="3" id="KW-0378">Hydrolase</keyword>
<evidence type="ECO:0000313" key="3">
    <source>
        <dbReference type="EMBL" id="MCM2535397.1"/>
    </source>
</evidence>
<name>A0ABT0WGE1_9BACI</name>
<dbReference type="InterPro" id="IPR036366">
    <property type="entry name" value="PGBDSf"/>
</dbReference>
<evidence type="ECO:0000259" key="1">
    <source>
        <dbReference type="Pfam" id="PF01471"/>
    </source>
</evidence>
<gene>
    <name evidence="3" type="ORF">NDK43_27475</name>
</gene>
<dbReference type="InterPro" id="IPR011105">
    <property type="entry name" value="Cell_wall_hydrolase_SleB"/>
</dbReference>
<evidence type="ECO:0000313" key="4">
    <source>
        <dbReference type="Proteomes" id="UP001523262"/>
    </source>
</evidence>
<reference evidence="3 4" key="1">
    <citation type="submission" date="2022-06" db="EMBL/GenBank/DDBJ databases">
        <authorList>
            <person name="Jeon C.O."/>
        </authorList>
    </citation>
    <scope>NUCLEOTIDE SEQUENCE [LARGE SCALE GENOMIC DNA]</scope>
    <source>
        <strain evidence="3 4">KCTC 13943</strain>
    </source>
</reference>
<dbReference type="Gene3D" id="6.20.240.60">
    <property type="match status" value="1"/>
</dbReference>
<dbReference type="Pfam" id="PF07486">
    <property type="entry name" value="Hydrolase_2"/>
    <property type="match status" value="1"/>
</dbReference>
<sequence>MKKYRTLFFLAMVLILFYQVPKIEAATLLQYHSRGNQVYDVQKNLVRMGYLHTSPTGYFGPATERAVKEFQLDTSLYANGVVGTSTYNRLLDVERMAHVVHGEARGESFTGQVAVASVILNRTKSNVFPKTVSGVIFQTNAFTCVLDNQYNMTPNRTAYRAVIDAFKGWDPSNGLTYYYNPSLVTNKWIFTRSKVIRIGNQVFTK</sequence>
<accession>A0ABT0WGE1</accession>
<dbReference type="InterPro" id="IPR002477">
    <property type="entry name" value="Peptidoglycan-bd-like"/>
</dbReference>
<protein>
    <submittedName>
        <fullName evidence="3">Cell wall hydrolase</fullName>
    </submittedName>
</protein>
<dbReference type="InterPro" id="IPR036365">
    <property type="entry name" value="PGBD-like_sf"/>
</dbReference>
<dbReference type="Gene3D" id="1.10.101.10">
    <property type="entry name" value="PGBD-like superfamily/PGBD"/>
    <property type="match status" value="1"/>
</dbReference>
<proteinExistence type="predicted"/>
<comment type="caution">
    <text evidence="3">The sequence shown here is derived from an EMBL/GenBank/DDBJ whole genome shotgun (WGS) entry which is preliminary data.</text>
</comment>
<dbReference type="Pfam" id="PF01471">
    <property type="entry name" value="PG_binding_1"/>
    <property type="match status" value="1"/>
</dbReference>
<dbReference type="GO" id="GO:0016787">
    <property type="term" value="F:hydrolase activity"/>
    <property type="evidence" value="ECO:0007669"/>
    <property type="project" value="UniProtKB-KW"/>
</dbReference>
<dbReference type="Gene3D" id="1.10.10.2520">
    <property type="entry name" value="Cell wall hydrolase SleB, domain 1"/>
    <property type="match status" value="1"/>
</dbReference>
<feature type="domain" description="Cell wall hydrolase SleB" evidence="2">
    <location>
        <begin position="106"/>
        <end position="203"/>
    </location>
</feature>
<dbReference type="EMBL" id="JAMQCR010000002">
    <property type="protein sequence ID" value="MCM2535397.1"/>
    <property type="molecule type" value="Genomic_DNA"/>
</dbReference>
<feature type="domain" description="Peptidoglycan binding-like" evidence="1">
    <location>
        <begin position="34"/>
        <end position="90"/>
    </location>
</feature>
<dbReference type="Proteomes" id="UP001523262">
    <property type="component" value="Unassembled WGS sequence"/>
</dbReference>